<dbReference type="OrthoDB" id="4361974at2759"/>
<evidence type="ECO:0000256" key="4">
    <source>
        <dbReference type="ARBA" id="ARBA00023136"/>
    </source>
</evidence>
<protein>
    <recommendedName>
        <fullName evidence="8">Major facilitator superfamily domain, general substrate transporter</fullName>
    </recommendedName>
</protein>
<dbReference type="HOGENOM" id="CLU_1343654_0_0_1"/>
<proteinExistence type="predicted"/>
<feature type="transmembrane region" description="Helical" evidence="5">
    <location>
        <begin position="44"/>
        <end position="62"/>
    </location>
</feature>
<evidence type="ECO:0000256" key="5">
    <source>
        <dbReference type="SAM" id="Phobius"/>
    </source>
</evidence>
<accession>A0A0A2KYV4</accession>
<evidence type="ECO:0008006" key="8">
    <source>
        <dbReference type="Google" id="ProtNLM"/>
    </source>
</evidence>
<sequence length="204" mass="23100">MRFAFAGIWNAYRAWFFILMAAFILFLLPFSLANYGCAQHGQAAFTAPLVIGLFLFIIFAAWETWLARTHFIPYQLFKDRTVFGACGLSAILHFCFYSWDLCLFITLSLMTLGTDLMIHFRRSDSDIGSMMMSQILIAFAGGGFVAQMKYLPGTKKRDAINLTYGYSQKYGCIAATAILVLAVPCIGMWRHYRVDKEQNKGTIL</sequence>
<evidence type="ECO:0000313" key="6">
    <source>
        <dbReference type="EMBL" id="KGO72964.1"/>
    </source>
</evidence>
<organism evidence="6 7">
    <name type="scientific">Penicillium italicum</name>
    <name type="common">Blue mold</name>
    <dbReference type="NCBI Taxonomy" id="40296"/>
    <lineage>
        <taxon>Eukaryota</taxon>
        <taxon>Fungi</taxon>
        <taxon>Dikarya</taxon>
        <taxon>Ascomycota</taxon>
        <taxon>Pezizomycotina</taxon>
        <taxon>Eurotiomycetes</taxon>
        <taxon>Eurotiomycetidae</taxon>
        <taxon>Eurotiales</taxon>
        <taxon>Aspergillaceae</taxon>
        <taxon>Penicillium</taxon>
    </lineage>
</organism>
<feature type="transmembrane region" description="Helical" evidence="5">
    <location>
        <begin position="168"/>
        <end position="189"/>
    </location>
</feature>
<dbReference type="EMBL" id="JQGA01000847">
    <property type="protein sequence ID" value="KGO72964.1"/>
    <property type="molecule type" value="Genomic_DNA"/>
</dbReference>
<reference evidence="6 7" key="1">
    <citation type="journal article" date="2015" name="Mol. Plant Microbe Interact.">
        <title>Genome, transcriptome, and functional analyses of Penicillium expansum provide new insights into secondary metabolism and pathogenicity.</title>
        <authorList>
            <person name="Ballester A.R."/>
            <person name="Marcet-Houben M."/>
            <person name="Levin E."/>
            <person name="Sela N."/>
            <person name="Selma-Lazaro C."/>
            <person name="Carmona L."/>
            <person name="Wisniewski M."/>
            <person name="Droby S."/>
            <person name="Gonzalez-Candelas L."/>
            <person name="Gabaldon T."/>
        </authorList>
    </citation>
    <scope>NUCLEOTIDE SEQUENCE [LARGE SCALE GENOMIC DNA]</scope>
    <source>
        <strain evidence="6 7">PHI-1</strain>
    </source>
</reference>
<comment type="caution">
    <text evidence="6">The sequence shown here is derived from an EMBL/GenBank/DDBJ whole genome shotgun (WGS) entry which is preliminary data.</text>
</comment>
<keyword evidence="4 5" id="KW-0472">Membrane</keyword>
<evidence type="ECO:0000256" key="1">
    <source>
        <dbReference type="ARBA" id="ARBA00004141"/>
    </source>
</evidence>
<feature type="transmembrane region" description="Helical" evidence="5">
    <location>
        <begin position="127"/>
        <end position="148"/>
    </location>
</feature>
<dbReference type="PhylomeDB" id="A0A0A2KYV4"/>
<feature type="transmembrane region" description="Helical" evidence="5">
    <location>
        <begin position="82"/>
        <end position="107"/>
    </location>
</feature>
<dbReference type="GO" id="GO:0022857">
    <property type="term" value="F:transmembrane transporter activity"/>
    <property type="evidence" value="ECO:0007669"/>
    <property type="project" value="TreeGrafter"/>
</dbReference>
<keyword evidence="3 5" id="KW-1133">Transmembrane helix</keyword>
<evidence type="ECO:0000256" key="3">
    <source>
        <dbReference type="ARBA" id="ARBA00022989"/>
    </source>
</evidence>
<dbReference type="PANTHER" id="PTHR23501">
    <property type="entry name" value="MAJOR FACILITATOR SUPERFAMILY"/>
    <property type="match status" value="1"/>
</dbReference>
<evidence type="ECO:0000256" key="2">
    <source>
        <dbReference type="ARBA" id="ARBA00022692"/>
    </source>
</evidence>
<name>A0A0A2KYV4_PENIT</name>
<feature type="transmembrane region" description="Helical" evidence="5">
    <location>
        <begin position="12"/>
        <end position="32"/>
    </location>
</feature>
<dbReference type="PANTHER" id="PTHR23501:SF107">
    <property type="entry name" value="TRANSPORTER, PUTATIVE (AFU_ORTHOLOGUE AFUA_7G04730)-RELATED"/>
    <property type="match status" value="1"/>
</dbReference>
<dbReference type="AlphaFoldDB" id="A0A0A2KYV4"/>
<keyword evidence="2 5" id="KW-0812">Transmembrane</keyword>
<dbReference type="Proteomes" id="UP000030104">
    <property type="component" value="Unassembled WGS sequence"/>
</dbReference>
<comment type="subcellular location">
    <subcellularLocation>
        <location evidence="1">Membrane</location>
        <topology evidence="1">Multi-pass membrane protein</topology>
    </subcellularLocation>
</comment>
<dbReference type="GO" id="GO:0005886">
    <property type="term" value="C:plasma membrane"/>
    <property type="evidence" value="ECO:0007669"/>
    <property type="project" value="TreeGrafter"/>
</dbReference>
<gene>
    <name evidence="6" type="ORF">PITC_061920</name>
</gene>
<keyword evidence="7" id="KW-1185">Reference proteome</keyword>
<evidence type="ECO:0000313" key="7">
    <source>
        <dbReference type="Proteomes" id="UP000030104"/>
    </source>
</evidence>
<dbReference type="STRING" id="40296.A0A0A2KYV4"/>